<proteinExistence type="inferred from homology"/>
<comment type="catalytic activity">
    <reaction evidence="1">
        <text>4-hydroxy-4-methyl-2-oxoglutarate = 2 pyruvate</text>
        <dbReference type="Rhea" id="RHEA:22748"/>
        <dbReference type="ChEBI" id="CHEBI:15361"/>
        <dbReference type="ChEBI" id="CHEBI:58276"/>
        <dbReference type="EC" id="4.1.3.17"/>
    </reaction>
</comment>
<evidence type="ECO:0000256" key="1">
    <source>
        <dbReference type="ARBA" id="ARBA00001342"/>
    </source>
</evidence>
<dbReference type="PANTHER" id="PTHR33254">
    <property type="entry name" value="4-HYDROXY-4-METHYL-2-OXOGLUTARATE ALDOLASE 3-RELATED"/>
    <property type="match status" value="1"/>
</dbReference>
<dbReference type="CDD" id="cd16841">
    <property type="entry name" value="RraA_family"/>
    <property type="match status" value="1"/>
</dbReference>
<dbReference type="InterPro" id="IPR005493">
    <property type="entry name" value="RraA/RraA-like"/>
</dbReference>
<comment type="caution">
    <text evidence="13">The sequence shown here is derived from an EMBL/GenBank/DDBJ whole genome shotgun (WGS) entry which is preliminary data.</text>
</comment>
<evidence type="ECO:0000256" key="10">
    <source>
        <dbReference type="ARBA" id="ARBA00030169"/>
    </source>
</evidence>
<dbReference type="InterPro" id="IPR036704">
    <property type="entry name" value="RraA/RraA-like_sf"/>
</dbReference>
<evidence type="ECO:0000256" key="6">
    <source>
        <dbReference type="ARBA" id="ARBA00012947"/>
    </source>
</evidence>
<evidence type="ECO:0000256" key="5">
    <source>
        <dbReference type="ARBA" id="ARBA00012213"/>
    </source>
</evidence>
<organism evidence="13 14">
    <name type="scientific">Tenggerimyces flavus</name>
    <dbReference type="NCBI Taxonomy" id="1708749"/>
    <lineage>
        <taxon>Bacteria</taxon>
        <taxon>Bacillati</taxon>
        <taxon>Actinomycetota</taxon>
        <taxon>Actinomycetes</taxon>
        <taxon>Propionibacteriales</taxon>
        <taxon>Nocardioidaceae</taxon>
        <taxon>Tenggerimyces</taxon>
    </lineage>
</organism>
<evidence type="ECO:0000256" key="9">
    <source>
        <dbReference type="ARBA" id="ARBA00029596"/>
    </source>
</evidence>
<evidence type="ECO:0000256" key="4">
    <source>
        <dbReference type="ARBA" id="ARBA00011233"/>
    </source>
</evidence>
<evidence type="ECO:0000256" key="12">
    <source>
        <dbReference type="ARBA" id="ARBA00047973"/>
    </source>
</evidence>
<dbReference type="Proteomes" id="UP001595699">
    <property type="component" value="Unassembled WGS sequence"/>
</dbReference>
<dbReference type="RefSeq" id="WP_205117908.1">
    <property type="nucleotide sequence ID" value="NZ_JAFBCM010000001.1"/>
</dbReference>
<keyword evidence="14" id="KW-1185">Reference proteome</keyword>
<dbReference type="EC" id="4.1.1.112" evidence="6"/>
<reference evidence="14" key="1">
    <citation type="journal article" date="2019" name="Int. J. Syst. Evol. Microbiol.">
        <title>The Global Catalogue of Microorganisms (GCM) 10K type strain sequencing project: providing services to taxonomists for standard genome sequencing and annotation.</title>
        <authorList>
            <consortium name="The Broad Institute Genomics Platform"/>
            <consortium name="The Broad Institute Genome Sequencing Center for Infectious Disease"/>
            <person name="Wu L."/>
            <person name="Ma J."/>
        </authorList>
    </citation>
    <scope>NUCLEOTIDE SEQUENCE [LARGE SCALE GENOMIC DNA]</scope>
    <source>
        <strain evidence="14">CGMCC 4.7241</strain>
    </source>
</reference>
<evidence type="ECO:0000256" key="2">
    <source>
        <dbReference type="ARBA" id="ARBA00001968"/>
    </source>
</evidence>
<protein>
    <recommendedName>
        <fullName evidence="7">Putative 4-hydroxy-4-methyl-2-oxoglutarate aldolase</fullName>
        <ecNumber evidence="6">4.1.1.112</ecNumber>
        <ecNumber evidence="5">4.1.3.17</ecNumber>
    </recommendedName>
    <alternativeName>
        <fullName evidence="11">Oxaloacetate decarboxylase</fullName>
    </alternativeName>
    <alternativeName>
        <fullName evidence="9">Regulator of ribonuclease activity homolog</fullName>
    </alternativeName>
    <alternativeName>
        <fullName evidence="10">RraA-like protein</fullName>
    </alternativeName>
</protein>
<dbReference type="PANTHER" id="PTHR33254:SF4">
    <property type="entry name" value="4-HYDROXY-4-METHYL-2-OXOGLUTARATE ALDOLASE 3-RELATED"/>
    <property type="match status" value="1"/>
</dbReference>
<comment type="subunit">
    <text evidence="4">Homotrimer.</text>
</comment>
<gene>
    <name evidence="13" type="ORF">ACFOUW_36040</name>
</gene>
<evidence type="ECO:0000256" key="8">
    <source>
        <dbReference type="ARBA" id="ARBA00025046"/>
    </source>
</evidence>
<evidence type="ECO:0000256" key="7">
    <source>
        <dbReference type="ARBA" id="ARBA00016549"/>
    </source>
</evidence>
<dbReference type="EC" id="4.1.3.17" evidence="5"/>
<dbReference type="EMBL" id="JBHRZH010000051">
    <property type="protein sequence ID" value="MFC3766286.1"/>
    <property type="molecule type" value="Genomic_DNA"/>
</dbReference>
<accession>A0ABV7YLR0</accession>
<evidence type="ECO:0000313" key="13">
    <source>
        <dbReference type="EMBL" id="MFC3766286.1"/>
    </source>
</evidence>
<sequence>MAGSNPTPDAMELSSALICDALDELGLPVQLMDDAIRPLALDTVICGPVLTVEVQSSSEVTAPDVPYANEILAVDALQPGSVSVYAVPADNRAAVWGELFSHAALARGAAGAIVDGYVRDTRQLREMKYPVFCRGASPLDTRARARVREIGSPVQAGGVQVHTGDFVVADSDGVVVVPASAMADVRQLVLHRVRRESGARHELRNGRSLDAVWDKWRVL</sequence>
<dbReference type="SUPFAM" id="SSF89562">
    <property type="entry name" value="RraA-like"/>
    <property type="match status" value="1"/>
</dbReference>
<dbReference type="Gene3D" id="3.50.30.40">
    <property type="entry name" value="Ribonuclease E inhibitor RraA/RraA-like"/>
    <property type="match status" value="1"/>
</dbReference>
<evidence type="ECO:0000256" key="3">
    <source>
        <dbReference type="ARBA" id="ARBA00008621"/>
    </source>
</evidence>
<comment type="similarity">
    <text evidence="3">Belongs to the class II aldolase/RraA-like family.</text>
</comment>
<comment type="cofactor">
    <cofactor evidence="2">
        <name>a divalent metal cation</name>
        <dbReference type="ChEBI" id="CHEBI:60240"/>
    </cofactor>
</comment>
<evidence type="ECO:0000256" key="11">
    <source>
        <dbReference type="ARBA" id="ARBA00032305"/>
    </source>
</evidence>
<name>A0ABV7YLR0_9ACTN</name>
<evidence type="ECO:0000313" key="14">
    <source>
        <dbReference type="Proteomes" id="UP001595699"/>
    </source>
</evidence>
<comment type="function">
    <text evidence="8">Catalyzes the aldol cleavage of 4-hydroxy-4-methyl-2-oxoglutarate (HMG) into 2 molecules of pyruvate. Also contains a secondary oxaloacetate (OAA) decarboxylase activity due to the common pyruvate enolate transition state formed following C-C bond cleavage in the retro-aldol and decarboxylation reactions.</text>
</comment>
<comment type="catalytic activity">
    <reaction evidence="12">
        <text>oxaloacetate + H(+) = pyruvate + CO2</text>
        <dbReference type="Rhea" id="RHEA:15641"/>
        <dbReference type="ChEBI" id="CHEBI:15361"/>
        <dbReference type="ChEBI" id="CHEBI:15378"/>
        <dbReference type="ChEBI" id="CHEBI:16452"/>
        <dbReference type="ChEBI" id="CHEBI:16526"/>
        <dbReference type="EC" id="4.1.1.112"/>
    </reaction>
</comment>
<dbReference type="Pfam" id="PF03737">
    <property type="entry name" value="RraA-like"/>
    <property type="match status" value="1"/>
</dbReference>